<dbReference type="STRING" id="1855912.LuPra_01240"/>
<dbReference type="InterPro" id="IPR024064">
    <property type="entry name" value="FdhE-like_sf"/>
</dbReference>
<name>A0A143PHI7_LUTPR</name>
<dbReference type="PANTHER" id="PTHR37689:SF1">
    <property type="entry name" value="PROTEIN FDHE"/>
    <property type="match status" value="1"/>
</dbReference>
<keyword evidence="2" id="KW-1185">Reference proteome</keyword>
<dbReference type="RefSeq" id="WP_110169921.1">
    <property type="nucleotide sequence ID" value="NZ_CP015136.1"/>
</dbReference>
<accession>A0A143PHI7</accession>
<dbReference type="GO" id="GO:0008199">
    <property type="term" value="F:ferric iron binding"/>
    <property type="evidence" value="ECO:0007669"/>
    <property type="project" value="TreeGrafter"/>
</dbReference>
<gene>
    <name evidence="1" type="ORF">LuPra_01240</name>
</gene>
<dbReference type="CDD" id="cd16341">
    <property type="entry name" value="FdhE"/>
    <property type="match status" value="1"/>
</dbReference>
<dbReference type="Proteomes" id="UP000076079">
    <property type="component" value="Chromosome"/>
</dbReference>
<dbReference type="GO" id="GO:0005829">
    <property type="term" value="C:cytosol"/>
    <property type="evidence" value="ECO:0007669"/>
    <property type="project" value="TreeGrafter"/>
</dbReference>
<dbReference type="Gene3D" id="3.90.1670.10">
    <property type="entry name" value="FdhE-like domain"/>
    <property type="match status" value="1"/>
</dbReference>
<proteinExistence type="predicted"/>
<sequence length="276" mass="30722">MNRELWLEAHAYLRPLADLSAQVDLAAAGIEVLDARIPDWDDYRLDFLAGVPLLSSSDAAVDLEPGGRMAAALVRRMASATSPDWFVAETRTLETDLLHQPQVSRRIVDFLRGDETLTPPSPGLLRYLAWTAMARFLRPVVNAFDGWRDEDRWLRRYCPTCGCLPAMAQLVGADPGRKRLLSCGCCGTRWQFKRTGCPFCETDAQRLASVTIEGEGGLRLDHCESCGGYLKTYDGQANEALLLADWSSLHLDLIAHDRGLKRMAASLYDFEPAPHQ</sequence>
<dbReference type="KEGG" id="abac:LuPra_01240"/>
<reference evidence="2" key="2">
    <citation type="submission" date="2016-04" db="EMBL/GenBank/DDBJ databases">
        <title>First Complete Genome Sequence of a Subdivision 6 Acidobacterium.</title>
        <authorList>
            <person name="Huang S."/>
            <person name="Vieira S."/>
            <person name="Bunk B."/>
            <person name="Riedel T."/>
            <person name="Sproeer C."/>
            <person name="Overmann J."/>
        </authorList>
    </citation>
    <scope>NUCLEOTIDE SEQUENCE [LARGE SCALE GENOMIC DNA]</scope>
    <source>
        <strain evidence="2">DSM 100886 HEG_-6_39</strain>
    </source>
</reference>
<evidence type="ECO:0000313" key="1">
    <source>
        <dbReference type="EMBL" id="AMY08052.1"/>
    </source>
</evidence>
<dbReference type="InterPro" id="IPR006452">
    <property type="entry name" value="Formate_DH_accessory"/>
</dbReference>
<dbReference type="SUPFAM" id="SSF144020">
    <property type="entry name" value="FdhE-like"/>
    <property type="match status" value="1"/>
</dbReference>
<evidence type="ECO:0000313" key="2">
    <source>
        <dbReference type="Proteomes" id="UP000076079"/>
    </source>
</evidence>
<dbReference type="OrthoDB" id="9811074at2"/>
<reference evidence="1 2" key="1">
    <citation type="journal article" date="2016" name="Genome Announc.">
        <title>First Complete Genome Sequence of a Subdivision 6 Acidobacterium Strain.</title>
        <authorList>
            <person name="Huang S."/>
            <person name="Vieira S."/>
            <person name="Bunk B."/>
            <person name="Riedel T."/>
            <person name="Sproer C."/>
            <person name="Overmann J."/>
        </authorList>
    </citation>
    <scope>NUCLEOTIDE SEQUENCE [LARGE SCALE GENOMIC DNA]</scope>
    <source>
        <strain evidence="2">DSM 100886 HEG_-6_39</strain>
    </source>
</reference>
<dbReference type="PANTHER" id="PTHR37689">
    <property type="entry name" value="PROTEIN FDHE"/>
    <property type="match status" value="1"/>
</dbReference>
<organism evidence="1 2">
    <name type="scientific">Luteitalea pratensis</name>
    <dbReference type="NCBI Taxonomy" id="1855912"/>
    <lineage>
        <taxon>Bacteria</taxon>
        <taxon>Pseudomonadati</taxon>
        <taxon>Acidobacteriota</taxon>
        <taxon>Vicinamibacteria</taxon>
        <taxon>Vicinamibacterales</taxon>
        <taxon>Vicinamibacteraceae</taxon>
        <taxon>Luteitalea</taxon>
    </lineage>
</organism>
<dbReference type="EMBL" id="CP015136">
    <property type="protein sequence ID" value="AMY08052.1"/>
    <property type="molecule type" value="Genomic_DNA"/>
</dbReference>
<dbReference type="GO" id="GO:0051604">
    <property type="term" value="P:protein maturation"/>
    <property type="evidence" value="ECO:0007669"/>
    <property type="project" value="TreeGrafter"/>
</dbReference>
<dbReference type="AlphaFoldDB" id="A0A143PHI7"/>
<protein>
    <submittedName>
        <fullName evidence="1">Formate dehydrogenase accessory protein FdhE</fullName>
    </submittedName>
</protein>